<evidence type="ECO:0000256" key="2">
    <source>
        <dbReference type="SAM" id="Phobius"/>
    </source>
</evidence>
<gene>
    <name evidence="3" type="ORF">LY56_00949</name>
</gene>
<keyword evidence="4" id="KW-1185">Reference proteome</keyword>
<feature type="transmembrane region" description="Helical" evidence="2">
    <location>
        <begin position="20"/>
        <end position="37"/>
    </location>
</feature>
<keyword evidence="2" id="KW-1133">Transmembrane helix</keyword>
<protein>
    <submittedName>
        <fullName evidence="3">Uncharacterized protein</fullName>
    </submittedName>
</protein>
<dbReference type="Proteomes" id="UP000249364">
    <property type="component" value="Unassembled WGS sequence"/>
</dbReference>
<evidence type="ECO:0000256" key="1">
    <source>
        <dbReference type="SAM" id="MobiDB-lite"/>
    </source>
</evidence>
<name>A0A2W7QEX1_9RHOB</name>
<reference evidence="3 4" key="1">
    <citation type="submission" date="2018-06" db="EMBL/GenBank/DDBJ databases">
        <title>Genomic Encyclopedia of Archaeal and Bacterial Type Strains, Phase II (KMG-II): from individual species to whole genera.</title>
        <authorList>
            <person name="Goeker M."/>
        </authorList>
    </citation>
    <scope>NUCLEOTIDE SEQUENCE [LARGE SCALE GENOMIC DNA]</scope>
    <source>
        <strain evidence="3 4">DSM 13087</strain>
    </source>
</reference>
<sequence>MKPPHSPQFLARDSYRIRRLMDAARFLPVLGLVLLMLPLMRHDYSTEAPPTAVESVYLFAVWIVLILAAFVMSVGLRRTLDPPKTGLPQKEAPRPDPDEEG</sequence>
<proteinExistence type="predicted"/>
<comment type="caution">
    <text evidence="3">The sequence shown here is derived from an EMBL/GenBank/DDBJ whole genome shotgun (WGS) entry which is preliminary data.</text>
</comment>
<evidence type="ECO:0000313" key="3">
    <source>
        <dbReference type="EMBL" id="PZX46741.1"/>
    </source>
</evidence>
<dbReference type="AlphaFoldDB" id="A0A2W7QEX1"/>
<dbReference type="EMBL" id="QKZQ01000003">
    <property type="protein sequence ID" value="PZX46741.1"/>
    <property type="molecule type" value="Genomic_DNA"/>
</dbReference>
<keyword evidence="2" id="KW-0812">Transmembrane</keyword>
<feature type="region of interest" description="Disordered" evidence="1">
    <location>
        <begin position="79"/>
        <end position="101"/>
    </location>
</feature>
<organism evidence="3 4">
    <name type="scientific">Roseinatronobacter thiooxidans</name>
    <dbReference type="NCBI Taxonomy" id="121821"/>
    <lineage>
        <taxon>Bacteria</taxon>
        <taxon>Pseudomonadati</taxon>
        <taxon>Pseudomonadota</taxon>
        <taxon>Alphaproteobacteria</taxon>
        <taxon>Rhodobacterales</taxon>
        <taxon>Paracoccaceae</taxon>
        <taxon>Roseinatronobacter</taxon>
    </lineage>
</organism>
<dbReference type="STRING" id="121821.GCA_001870675_02902"/>
<accession>A0A2W7QEX1</accession>
<dbReference type="RefSeq" id="WP_071470695.1">
    <property type="nucleotide sequence ID" value="NZ_MEHT01000045.1"/>
</dbReference>
<evidence type="ECO:0000313" key="4">
    <source>
        <dbReference type="Proteomes" id="UP000249364"/>
    </source>
</evidence>
<keyword evidence="2" id="KW-0472">Membrane</keyword>
<feature type="transmembrane region" description="Helical" evidence="2">
    <location>
        <begin position="57"/>
        <end position="76"/>
    </location>
</feature>
<feature type="compositionally biased region" description="Basic and acidic residues" evidence="1">
    <location>
        <begin position="91"/>
        <end position="101"/>
    </location>
</feature>